<accession>A0A932AA17</accession>
<gene>
    <name evidence="2" type="ORF">HYX28_09450</name>
</gene>
<evidence type="ECO:0000313" key="2">
    <source>
        <dbReference type="EMBL" id="MBI2678993.1"/>
    </source>
</evidence>
<feature type="transmembrane region" description="Helical" evidence="1">
    <location>
        <begin position="48"/>
        <end position="74"/>
    </location>
</feature>
<dbReference type="AlphaFoldDB" id="A0A932AA17"/>
<keyword evidence="1" id="KW-0812">Transmembrane</keyword>
<protein>
    <submittedName>
        <fullName evidence="2">Uncharacterized protein</fullName>
    </submittedName>
</protein>
<sequence>MPRSYYEQPLILRIVRSTLVLGVPVSAFEAYQFWREKPPSVEWGTEAWLFIVILGVIGSTLMGVVAGFVEHVLVKNLKPRRTPE</sequence>
<keyword evidence="1" id="KW-0472">Membrane</keyword>
<feature type="transmembrane region" description="Helical" evidence="1">
    <location>
        <begin position="10"/>
        <end position="28"/>
    </location>
</feature>
<organism evidence="2 3">
    <name type="scientific">Candidatus Korobacter versatilis</name>
    <dbReference type="NCBI Taxonomy" id="658062"/>
    <lineage>
        <taxon>Bacteria</taxon>
        <taxon>Pseudomonadati</taxon>
        <taxon>Acidobacteriota</taxon>
        <taxon>Terriglobia</taxon>
        <taxon>Terriglobales</taxon>
        <taxon>Candidatus Korobacteraceae</taxon>
        <taxon>Candidatus Korobacter</taxon>
    </lineage>
</organism>
<reference evidence="2" key="1">
    <citation type="submission" date="2020-07" db="EMBL/GenBank/DDBJ databases">
        <title>Huge and variable diversity of episymbiotic CPR bacteria and DPANN archaea in groundwater ecosystems.</title>
        <authorList>
            <person name="He C.Y."/>
            <person name="Keren R."/>
            <person name="Whittaker M."/>
            <person name="Farag I.F."/>
            <person name="Doudna J."/>
            <person name="Cate J.H.D."/>
            <person name="Banfield J.F."/>
        </authorList>
    </citation>
    <scope>NUCLEOTIDE SEQUENCE</scope>
    <source>
        <strain evidence="2">NC_groundwater_580_Pr5_B-0.1um_64_19</strain>
    </source>
</reference>
<evidence type="ECO:0000256" key="1">
    <source>
        <dbReference type="SAM" id="Phobius"/>
    </source>
</evidence>
<comment type="caution">
    <text evidence="2">The sequence shown here is derived from an EMBL/GenBank/DDBJ whole genome shotgun (WGS) entry which is preliminary data.</text>
</comment>
<dbReference type="EMBL" id="JACPNR010000011">
    <property type="protein sequence ID" value="MBI2678993.1"/>
    <property type="molecule type" value="Genomic_DNA"/>
</dbReference>
<name>A0A932AA17_9BACT</name>
<keyword evidence="1" id="KW-1133">Transmembrane helix</keyword>
<dbReference type="Proteomes" id="UP000779809">
    <property type="component" value="Unassembled WGS sequence"/>
</dbReference>
<proteinExistence type="predicted"/>
<evidence type="ECO:0000313" key="3">
    <source>
        <dbReference type="Proteomes" id="UP000779809"/>
    </source>
</evidence>